<keyword evidence="2" id="KW-0808">Transferase</keyword>
<dbReference type="InterPro" id="IPR039143">
    <property type="entry name" value="GNPNAT1-like"/>
</dbReference>
<reference evidence="2 3" key="1">
    <citation type="submission" date="2020-08" db="EMBL/GenBank/DDBJ databases">
        <title>Genomic Encyclopedia of Type Strains, Phase IV (KMG-IV): sequencing the most valuable type-strain genomes for metagenomic binning, comparative biology and taxonomic classification.</title>
        <authorList>
            <person name="Goeker M."/>
        </authorList>
    </citation>
    <scope>NUCLEOTIDE SEQUENCE [LARGE SCALE GENOMIC DNA]</scope>
    <source>
        <strain evidence="2 3">DSM 2461</strain>
    </source>
</reference>
<keyword evidence="2" id="KW-0012">Acyltransferase</keyword>
<proteinExistence type="predicted"/>
<dbReference type="CDD" id="cd04301">
    <property type="entry name" value="NAT_SF"/>
    <property type="match status" value="1"/>
</dbReference>
<dbReference type="GO" id="GO:0004343">
    <property type="term" value="F:glucosamine 6-phosphate N-acetyltransferase activity"/>
    <property type="evidence" value="ECO:0007669"/>
    <property type="project" value="TreeGrafter"/>
</dbReference>
<accession>A0A841R4Q9</accession>
<dbReference type="EMBL" id="JACHGJ010000001">
    <property type="protein sequence ID" value="MBB6478381.1"/>
    <property type="molecule type" value="Genomic_DNA"/>
</dbReference>
<dbReference type="Pfam" id="PF13673">
    <property type="entry name" value="Acetyltransf_10"/>
    <property type="match status" value="1"/>
</dbReference>
<name>A0A841R4Q9_9SPIO</name>
<dbReference type="PROSITE" id="PS51186">
    <property type="entry name" value="GNAT"/>
    <property type="match status" value="1"/>
</dbReference>
<dbReference type="Proteomes" id="UP000587760">
    <property type="component" value="Unassembled WGS sequence"/>
</dbReference>
<dbReference type="AlphaFoldDB" id="A0A841R4Q9"/>
<protein>
    <submittedName>
        <fullName evidence="2">Putative GNAT family N-acyltransferase</fullName>
    </submittedName>
</protein>
<sequence>MAVRYIVADWDKHKEQLSAVRHEVFVKGQNVPLELEQDESDSRYSHILALDGDIPIGTARLTTDGHIGRVAVLKEYRKLGIGRELIRQIEEIAFELGFDEVELGAQLHAVPFYEKLGYRAFGNIYMDAGIEHRHMKKTL</sequence>
<feature type="domain" description="N-acetyltransferase" evidence="1">
    <location>
        <begin position="1"/>
        <end position="139"/>
    </location>
</feature>
<evidence type="ECO:0000313" key="2">
    <source>
        <dbReference type="EMBL" id="MBB6478381.1"/>
    </source>
</evidence>
<dbReference type="InterPro" id="IPR000182">
    <property type="entry name" value="GNAT_dom"/>
</dbReference>
<evidence type="ECO:0000259" key="1">
    <source>
        <dbReference type="PROSITE" id="PS51186"/>
    </source>
</evidence>
<dbReference type="InterPro" id="IPR016181">
    <property type="entry name" value="Acyl_CoA_acyltransferase"/>
</dbReference>
<organism evidence="2 3">
    <name type="scientific">Spirochaeta isovalerica</name>
    <dbReference type="NCBI Taxonomy" id="150"/>
    <lineage>
        <taxon>Bacteria</taxon>
        <taxon>Pseudomonadati</taxon>
        <taxon>Spirochaetota</taxon>
        <taxon>Spirochaetia</taxon>
        <taxon>Spirochaetales</taxon>
        <taxon>Spirochaetaceae</taxon>
        <taxon>Spirochaeta</taxon>
    </lineage>
</organism>
<dbReference type="SUPFAM" id="SSF55729">
    <property type="entry name" value="Acyl-CoA N-acyltransferases (Nat)"/>
    <property type="match status" value="1"/>
</dbReference>
<dbReference type="RefSeq" id="WP_184742166.1">
    <property type="nucleotide sequence ID" value="NZ_JACHGJ010000001.1"/>
</dbReference>
<dbReference type="Gene3D" id="3.40.630.30">
    <property type="match status" value="1"/>
</dbReference>
<dbReference type="PANTHER" id="PTHR13355">
    <property type="entry name" value="GLUCOSAMINE 6-PHOSPHATE N-ACETYLTRANSFERASE"/>
    <property type="match status" value="1"/>
</dbReference>
<comment type="caution">
    <text evidence="2">The sequence shown here is derived from an EMBL/GenBank/DDBJ whole genome shotgun (WGS) entry which is preliminary data.</text>
</comment>
<keyword evidence="3" id="KW-1185">Reference proteome</keyword>
<gene>
    <name evidence="2" type="ORF">HNR50_000014</name>
</gene>
<dbReference type="PANTHER" id="PTHR13355:SF11">
    <property type="entry name" value="GLUCOSAMINE 6-PHOSPHATE N-ACETYLTRANSFERASE"/>
    <property type="match status" value="1"/>
</dbReference>
<evidence type="ECO:0000313" key="3">
    <source>
        <dbReference type="Proteomes" id="UP000587760"/>
    </source>
</evidence>